<dbReference type="Pfam" id="PF00733">
    <property type="entry name" value="Asn_synthase"/>
    <property type="match status" value="1"/>
</dbReference>
<dbReference type="Pfam" id="PF13537">
    <property type="entry name" value="GATase_7"/>
    <property type="match status" value="1"/>
</dbReference>
<dbReference type="InterPro" id="IPR006426">
    <property type="entry name" value="Asn_synth_AEB"/>
</dbReference>
<evidence type="ECO:0000313" key="9">
    <source>
        <dbReference type="EMBL" id="PLX15499.1"/>
    </source>
</evidence>
<evidence type="ECO:0000256" key="4">
    <source>
        <dbReference type="ARBA" id="ARBA00022741"/>
    </source>
</evidence>
<comment type="similarity">
    <text evidence="2">Belongs to the asparagine synthetase family.</text>
</comment>
<evidence type="ECO:0000256" key="7">
    <source>
        <dbReference type="ARBA" id="ARBA00048741"/>
    </source>
</evidence>
<dbReference type="InterPro" id="IPR001962">
    <property type="entry name" value="Asn_synthase"/>
</dbReference>
<reference evidence="9 10" key="1">
    <citation type="submission" date="2017-11" db="EMBL/GenBank/DDBJ databases">
        <title>Genome-resolved metagenomics identifies genetic mobility, metabolic interactions, and unexpected diversity in perchlorate-reducing communities.</title>
        <authorList>
            <person name="Barnum T.P."/>
            <person name="Figueroa I.A."/>
            <person name="Carlstrom C.I."/>
            <person name="Lucas L.N."/>
            <person name="Engelbrektson A.L."/>
            <person name="Coates J.D."/>
        </authorList>
    </citation>
    <scope>NUCLEOTIDE SEQUENCE [LARGE SCALE GENOMIC DNA]</scope>
    <source>
        <strain evidence="9">BM706</strain>
    </source>
</reference>
<dbReference type="InterPro" id="IPR014729">
    <property type="entry name" value="Rossmann-like_a/b/a_fold"/>
</dbReference>
<protein>
    <recommendedName>
        <fullName evidence="3">asparagine synthase (glutamine-hydrolyzing)</fullName>
        <ecNumber evidence="3">6.3.5.4</ecNumber>
    </recommendedName>
</protein>
<dbReference type="InterPro" id="IPR017932">
    <property type="entry name" value="GATase_2_dom"/>
</dbReference>
<dbReference type="Gene3D" id="3.40.50.620">
    <property type="entry name" value="HUPs"/>
    <property type="match status" value="1"/>
</dbReference>
<proteinExistence type="inferred from homology"/>
<dbReference type="CDD" id="cd00712">
    <property type="entry name" value="AsnB"/>
    <property type="match status" value="1"/>
</dbReference>
<dbReference type="AlphaFoldDB" id="A0A2N5ZA62"/>
<dbReference type="InterPro" id="IPR033738">
    <property type="entry name" value="AsnB_N"/>
</dbReference>
<organism evidence="9 10">
    <name type="scientific">Muiribacterium halophilum</name>
    <dbReference type="NCBI Taxonomy" id="2053465"/>
    <lineage>
        <taxon>Bacteria</taxon>
        <taxon>Candidatus Muiribacteriota</taxon>
        <taxon>Candidatus Muiribacteriia</taxon>
        <taxon>Candidatus Muiribacteriales</taxon>
        <taxon>Candidatus Muiribacteriaceae</taxon>
        <taxon>Candidatus Muiribacterium</taxon>
    </lineage>
</organism>
<dbReference type="Gene3D" id="3.60.20.10">
    <property type="entry name" value="Glutamine Phosphoribosylpyrophosphate, subunit 1, domain 1"/>
    <property type="match status" value="1"/>
</dbReference>
<evidence type="ECO:0000256" key="5">
    <source>
        <dbReference type="ARBA" id="ARBA00022840"/>
    </source>
</evidence>
<dbReference type="PANTHER" id="PTHR43284">
    <property type="entry name" value="ASPARAGINE SYNTHETASE (GLUTAMINE-HYDROLYZING)"/>
    <property type="match status" value="1"/>
</dbReference>
<dbReference type="EC" id="6.3.5.4" evidence="3"/>
<keyword evidence="6" id="KW-0315">Glutamine amidotransferase</keyword>
<evidence type="ECO:0000256" key="2">
    <source>
        <dbReference type="ARBA" id="ARBA00005752"/>
    </source>
</evidence>
<dbReference type="GO" id="GO:0006529">
    <property type="term" value="P:asparagine biosynthetic process"/>
    <property type="evidence" value="ECO:0007669"/>
    <property type="project" value="InterPro"/>
</dbReference>
<dbReference type="InterPro" id="IPR051786">
    <property type="entry name" value="ASN_synthetase/amidase"/>
</dbReference>
<dbReference type="GO" id="GO:0005524">
    <property type="term" value="F:ATP binding"/>
    <property type="evidence" value="ECO:0007669"/>
    <property type="project" value="UniProtKB-KW"/>
</dbReference>
<dbReference type="InterPro" id="IPR029055">
    <property type="entry name" value="Ntn_hydrolases_N"/>
</dbReference>
<keyword evidence="4" id="KW-0547">Nucleotide-binding</keyword>
<name>A0A2N5ZA62_MUIH1</name>
<dbReference type="CDD" id="cd01991">
    <property type="entry name" value="Asn_synthase_B_C"/>
    <property type="match status" value="1"/>
</dbReference>
<evidence type="ECO:0000256" key="6">
    <source>
        <dbReference type="ARBA" id="ARBA00022962"/>
    </source>
</evidence>
<dbReference type="NCBIfam" id="TIGR01536">
    <property type="entry name" value="asn_synth_AEB"/>
    <property type="match status" value="1"/>
</dbReference>
<dbReference type="SUPFAM" id="SSF52402">
    <property type="entry name" value="Adenine nucleotide alpha hydrolases-like"/>
    <property type="match status" value="1"/>
</dbReference>
<gene>
    <name evidence="9" type="primary">asnB</name>
    <name evidence="9" type="ORF">C0601_12690</name>
</gene>
<dbReference type="GO" id="GO:0005829">
    <property type="term" value="C:cytosol"/>
    <property type="evidence" value="ECO:0007669"/>
    <property type="project" value="TreeGrafter"/>
</dbReference>
<comment type="catalytic activity">
    <reaction evidence="7">
        <text>L-aspartate + L-glutamine + ATP + H2O = L-asparagine + L-glutamate + AMP + diphosphate + H(+)</text>
        <dbReference type="Rhea" id="RHEA:12228"/>
        <dbReference type="ChEBI" id="CHEBI:15377"/>
        <dbReference type="ChEBI" id="CHEBI:15378"/>
        <dbReference type="ChEBI" id="CHEBI:29985"/>
        <dbReference type="ChEBI" id="CHEBI:29991"/>
        <dbReference type="ChEBI" id="CHEBI:30616"/>
        <dbReference type="ChEBI" id="CHEBI:33019"/>
        <dbReference type="ChEBI" id="CHEBI:58048"/>
        <dbReference type="ChEBI" id="CHEBI:58359"/>
        <dbReference type="ChEBI" id="CHEBI:456215"/>
        <dbReference type="EC" id="6.3.5.4"/>
    </reaction>
</comment>
<evidence type="ECO:0000313" key="10">
    <source>
        <dbReference type="Proteomes" id="UP000234857"/>
    </source>
</evidence>
<dbReference type="PANTHER" id="PTHR43284:SF1">
    <property type="entry name" value="ASPARAGINE SYNTHETASE"/>
    <property type="match status" value="1"/>
</dbReference>
<comment type="caution">
    <text evidence="9">The sequence shown here is derived from an EMBL/GenBank/DDBJ whole genome shotgun (WGS) entry which is preliminary data.</text>
</comment>
<evidence type="ECO:0000256" key="3">
    <source>
        <dbReference type="ARBA" id="ARBA00012737"/>
    </source>
</evidence>
<dbReference type="Proteomes" id="UP000234857">
    <property type="component" value="Unassembled WGS sequence"/>
</dbReference>
<accession>A0A2N5ZA62</accession>
<keyword evidence="5" id="KW-0067">ATP-binding</keyword>
<sequence>MCGISGFSGFENNKELALKANKIQFHRGPDYQGLWNDEYISLSHQRLSIIDLSESANQPFEKREHIIVYNGELYNFHEIRKELRDKGVSFISNSDTEVVLESFLLFGEKCLDKFRGMFSFVIYNKNNGRLFGARDHFGIKPFFYYQGNDNRFAFASELKTIVKQKEIKKDLTLNMAALLSSVNYLWVPENYSMFKEIKKLPSGCFFTKEKFCPMSIKKYYQVSRKKIDLNESEIIEKFKHIFENSIKKHLVSDVEVCSFLSGGLDSSLISVMAQKYYGEKMKTFTIGTRKEDKKIEKMPDDEKYADQLIKKFGFDSEKIVISPKITDELPKAVAFLDEPIGDPAAINTYLICKQAREMGIKVLLSGMGADEILGGYRRHLATIYSQKYKKNTWFYKKTID</sequence>
<dbReference type="GO" id="GO:0004066">
    <property type="term" value="F:asparagine synthase (glutamine-hydrolyzing) activity"/>
    <property type="evidence" value="ECO:0007669"/>
    <property type="project" value="UniProtKB-EC"/>
</dbReference>
<dbReference type="SUPFAM" id="SSF56235">
    <property type="entry name" value="N-terminal nucleophile aminohydrolases (Ntn hydrolases)"/>
    <property type="match status" value="1"/>
</dbReference>
<evidence type="ECO:0000259" key="8">
    <source>
        <dbReference type="PROSITE" id="PS51278"/>
    </source>
</evidence>
<dbReference type="EMBL" id="PKTG01000138">
    <property type="protein sequence ID" value="PLX15499.1"/>
    <property type="molecule type" value="Genomic_DNA"/>
</dbReference>
<evidence type="ECO:0000256" key="1">
    <source>
        <dbReference type="ARBA" id="ARBA00005187"/>
    </source>
</evidence>
<comment type="pathway">
    <text evidence="1">Amino-acid biosynthesis; L-asparagine biosynthesis; L-asparagine from L-aspartate (L-Gln route): step 1/1.</text>
</comment>
<dbReference type="PROSITE" id="PS51278">
    <property type="entry name" value="GATASE_TYPE_2"/>
    <property type="match status" value="1"/>
</dbReference>
<feature type="domain" description="Glutamine amidotransferase type-2" evidence="8">
    <location>
        <begin position="2"/>
        <end position="211"/>
    </location>
</feature>